<keyword evidence="7" id="KW-0624">Polysaccharide degradation</keyword>
<comment type="subcellular location">
    <subcellularLocation>
        <location evidence="1">Secreted</location>
    </subcellularLocation>
</comment>
<keyword evidence="9" id="KW-1185">Reference proteome</keyword>
<evidence type="ECO:0000256" key="4">
    <source>
        <dbReference type="ARBA" id="ARBA00022729"/>
    </source>
</evidence>
<sequence>MNKKLVSWLSFPLLLFSCSESPSTVDPSVDAGSVDMADTGDVSESCTRSVYGSGTIESSIQSGGLERTFRVHVPPDSAMDAGLPLVLVFHGGGGSGEQIELRSSRFSELADEEGFVAVYPDGTGTLKTWNGGGCCGAAVREDVDDVGFVRDLLDHLEESLCIDSSKVFATGMSNGGILSHRLACELSDRIAAIAPVAGTNMTDVCTPSSPVSVLQIHGSEDGHVPYEGGEGCGLAGVPFTSVPDTMEGWATRMGCDAEAVAGQEIGDGACRAWTGCEGANVELCVIEGGGHSWPGGVQRSGVIDCPSDGIQSTTFDASRVIWDFFVRVDGSED</sequence>
<evidence type="ECO:0000313" key="8">
    <source>
        <dbReference type="EMBL" id="QED26821.1"/>
    </source>
</evidence>
<evidence type="ECO:0008006" key="10">
    <source>
        <dbReference type="Google" id="ProtNLM"/>
    </source>
</evidence>
<dbReference type="InterPro" id="IPR029058">
    <property type="entry name" value="AB_hydrolase_fold"/>
</dbReference>
<evidence type="ECO:0000256" key="7">
    <source>
        <dbReference type="ARBA" id="ARBA00023326"/>
    </source>
</evidence>
<dbReference type="KEGG" id="bbae:FRD01_06110"/>
<dbReference type="GO" id="GO:0045493">
    <property type="term" value="P:xylan catabolic process"/>
    <property type="evidence" value="ECO:0007669"/>
    <property type="project" value="UniProtKB-KW"/>
</dbReference>
<dbReference type="OrthoDB" id="9767239at2"/>
<proteinExistence type="predicted"/>
<dbReference type="GO" id="GO:0005576">
    <property type="term" value="C:extracellular region"/>
    <property type="evidence" value="ECO:0007669"/>
    <property type="project" value="UniProtKB-SubCell"/>
</dbReference>
<evidence type="ECO:0000313" key="9">
    <source>
        <dbReference type="Proteomes" id="UP000321595"/>
    </source>
</evidence>
<keyword evidence="3" id="KW-0858">Xylan degradation</keyword>
<dbReference type="PROSITE" id="PS51257">
    <property type="entry name" value="PROKAR_LIPOPROTEIN"/>
    <property type="match status" value="1"/>
</dbReference>
<keyword evidence="2" id="KW-0964">Secreted</keyword>
<keyword evidence="6" id="KW-0119">Carbohydrate metabolism</keyword>
<dbReference type="Proteomes" id="UP000321595">
    <property type="component" value="Chromosome"/>
</dbReference>
<dbReference type="GO" id="GO:0030600">
    <property type="term" value="F:feruloyl esterase activity"/>
    <property type="evidence" value="ECO:0007669"/>
    <property type="project" value="InterPro"/>
</dbReference>
<dbReference type="RefSeq" id="WP_146958506.1">
    <property type="nucleotide sequence ID" value="NZ_CP042467.1"/>
</dbReference>
<evidence type="ECO:0000256" key="3">
    <source>
        <dbReference type="ARBA" id="ARBA00022651"/>
    </source>
</evidence>
<dbReference type="InterPro" id="IPR010126">
    <property type="entry name" value="Esterase_phb"/>
</dbReference>
<dbReference type="InterPro" id="IPR043595">
    <property type="entry name" value="FaeB/C/D"/>
</dbReference>
<dbReference type="PANTHER" id="PTHR38050:SF2">
    <property type="entry name" value="FERULOYL ESTERASE C-RELATED"/>
    <property type="match status" value="1"/>
</dbReference>
<keyword evidence="5" id="KW-0378">Hydrolase</keyword>
<name>A0A5B8XNL4_9DELT</name>
<dbReference type="Pfam" id="PF10503">
    <property type="entry name" value="Esterase_PHB"/>
    <property type="match status" value="1"/>
</dbReference>
<organism evidence="8 9">
    <name type="scientific">Microvenator marinus</name>
    <dbReference type="NCBI Taxonomy" id="2600177"/>
    <lineage>
        <taxon>Bacteria</taxon>
        <taxon>Deltaproteobacteria</taxon>
        <taxon>Bradymonadales</taxon>
        <taxon>Microvenatoraceae</taxon>
        <taxon>Microvenator</taxon>
    </lineage>
</organism>
<dbReference type="PANTHER" id="PTHR38050">
    <property type="match status" value="1"/>
</dbReference>
<dbReference type="EMBL" id="CP042467">
    <property type="protein sequence ID" value="QED26821.1"/>
    <property type="molecule type" value="Genomic_DNA"/>
</dbReference>
<accession>A0A5B8XNL4</accession>
<protein>
    <recommendedName>
        <fullName evidence="10">Polyhydroxybutyrate depolymerase</fullName>
    </recommendedName>
</protein>
<keyword evidence="4" id="KW-0732">Signal</keyword>
<evidence type="ECO:0000256" key="5">
    <source>
        <dbReference type="ARBA" id="ARBA00022801"/>
    </source>
</evidence>
<gene>
    <name evidence="8" type="ORF">FRD01_06110</name>
</gene>
<dbReference type="SUPFAM" id="SSF53474">
    <property type="entry name" value="alpha/beta-Hydrolases"/>
    <property type="match status" value="1"/>
</dbReference>
<dbReference type="Gene3D" id="3.40.50.1820">
    <property type="entry name" value="alpha/beta hydrolase"/>
    <property type="match status" value="1"/>
</dbReference>
<evidence type="ECO:0000256" key="1">
    <source>
        <dbReference type="ARBA" id="ARBA00004613"/>
    </source>
</evidence>
<evidence type="ECO:0000256" key="2">
    <source>
        <dbReference type="ARBA" id="ARBA00022525"/>
    </source>
</evidence>
<evidence type="ECO:0000256" key="6">
    <source>
        <dbReference type="ARBA" id="ARBA00023277"/>
    </source>
</evidence>
<dbReference type="AlphaFoldDB" id="A0A5B8XNL4"/>
<reference evidence="8 9" key="1">
    <citation type="submission" date="2019-08" db="EMBL/GenBank/DDBJ databases">
        <authorList>
            <person name="Liang Q."/>
        </authorList>
    </citation>
    <scope>NUCLEOTIDE SEQUENCE [LARGE SCALE GENOMIC DNA]</scope>
    <source>
        <strain evidence="8 9">V1718</strain>
    </source>
</reference>